<feature type="domain" description="Metaxin glutathione S-transferase" evidence="10">
    <location>
        <begin position="189"/>
        <end position="251"/>
    </location>
</feature>
<comment type="subcellular location">
    <subcellularLocation>
        <location evidence="1">Mitochondrion outer membrane</location>
    </subcellularLocation>
</comment>
<feature type="domain" description="Mitochondrial outer membrane transport complex Sam37/metaxin N-terminal" evidence="9">
    <location>
        <begin position="43"/>
        <end position="158"/>
    </location>
</feature>
<evidence type="ECO:0008006" key="13">
    <source>
        <dbReference type="Google" id="ProtNLM"/>
    </source>
</evidence>
<organism evidence="11 12">
    <name type="scientific">Pinctada imbricata</name>
    <name type="common">Atlantic pearl-oyster</name>
    <name type="synonym">Pinctada martensii</name>
    <dbReference type="NCBI Taxonomy" id="66713"/>
    <lineage>
        <taxon>Eukaryota</taxon>
        <taxon>Metazoa</taxon>
        <taxon>Spiralia</taxon>
        <taxon>Lophotrochozoa</taxon>
        <taxon>Mollusca</taxon>
        <taxon>Bivalvia</taxon>
        <taxon>Autobranchia</taxon>
        <taxon>Pteriomorphia</taxon>
        <taxon>Pterioida</taxon>
        <taxon>Pterioidea</taxon>
        <taxon>Pteriidae</taxon>
        <taxon>Pinctada</taxon>
    </lineage>
</organism>
<sequence>MLDRTATGEGYCLRSTPLRVDRCLHIYRYLTYMHLYDLTLDDQAYCKFSGTPVKILRGNNPYKSPSGGLPILHHNGCREGTVSSILTYLHRQNWGADINVNSKEQADIKAFTALIKEKLHPAFLHSWWLDEKAYDETTQPWFAKTCSFPRSLYFPKRMKATATITVYTPRFTSTIREKDIDQMIYKESKECLNLLSSKLGENDFFLGKRPCSLDALVFGYLAPLLKGPLQNNQLVIHLNNTPNLCALCNRILSRFFPVSPEDLEEKRKREQERLEAMQADALEFPNKRRNMILAGIFAVTAMIAFTLTHGLINIESRKSPDHSEEDVLDDMFEFEDHEGGEE</sequence>
<evidence type="ECO:0000256" key="7">
    <source>
        <dbReference type="ARBA" id="ARBA00023136"/>
    </source>
</evidence>
<evidence type="ECO:0000256" key="8">
    <source>
        <dbReference type="SAM" id="Phobius"/>
    </source>
</evidence>
<keyword evidence="8" id="KW-0812">Transmembrane</keyword>
<dbReference type="InterPro" id="IPR050931">
    <property type="entry name" value="Mito_Protein_Transport_Metaxin"/>
</dbReference>
<evidence type="ECO:0000259" key="9">
    <source>
        <dbReference type="Pfam" id="PF10568"/>
    </source>
</evidence>
<dbReference type="InterPro" id="IPR036282">
    <property type="entry name" value="Glutathione-S-Trfase_C_sf"/>
</dbReference>
<dbReference type="PANTHER" id="PTHR12289:SF41">
    <property type="entry name" value="FAILED AXON CONNECTIONS-RELATED"/>
    <property type="match status" value="1"/>
</dbReference>
<dbReference type="AlphaFoldDB" id="A0AA88Y3R3"/>
<proteinExistence type="inferred from homology"/>
<dbReference type="GO" id="GO:0007005">
    <property type="term" value="P:mitochondrion organization"/>
    <property type="evidence" value="ECO:0007669"/>
    <property type="project" value="TreeGrafter"/>
</dbReference>
<feature type="transmembrane region" description="Helical" evidence="8">
    <location>
        <begin position="291"/>
        <end position="312"/>
    </location>
</feature>
<evidence type="ECO:0000259" key="10">
    <source>
        <dbReference type="Pfam" id="PF17171"/>
    </source>
</evidence>
<dbReference type="Pfam" id="PF17171">
    <property type="entry name" value="GST_C_6"/>
    <property type="match status" value="1"/>
</dbReference>
<protein>
    <recommendedName>
        <fullName evidence="13">Metaxin</fullName>
    </recommendedName>
</protein>
<dbReference type="EMBL" id="VSWD01000007">
    <property type="protein sequence ID" value="KAK3097523.1"/>
    <property type="molecule type" value="Genomic_DNA"/>
</dbReference>
<keyword evidence="6" id="KW-0496">Mitochondrion</keyword>
<evidence type="ECO:0000256" key="5">
    <source>
        <dbReference type="ARBA" id="ARBA00022927"/>
    </source>
</evidence>
<evidence type="ECO:0000256" key="4">
    <source>
        <dbReference type="ARBA" id="ARBA00022787"/>
    </source>
</evidence>
<keyword evidence="7 8" id="KW-0472">Membrane</keyword>
<dbReference type="GO" id="GO:0001401">
    <property type="term" value="C:SAM complex"/>
    <property type="evidence" value="ECO:0007669"/>
    <property type="project" value="InterPro"/>
</dbReference>
<keyword evidence="12" id="KW-1185">Reference proteome</keyword>
<evidence type="ECO:0000313" key="11">
    <source>
        <dbReference type="EMBL" id="KAK3097523.1"/>
    </source>
</evidence>
<dbReference type="InterPro" id="IPR033468">
    <property type="entry name" value="Metaxin_GST"/>
</dbReference>
<dbReference type="InterPro" id="IPR019564">
    <property type="entry name" value="Sam37/metaxin_N"/>
</dbReference>
<evidence type="ECO:0000256" key="3">
    <source>
        <dbReference type="ARBA" id="ARBA00022448"/>
    </source>
</evidence>
<comment type="similarity">
    <text evidence="2">Belongs to the metaxin family.</text>
</comment>
<evidence type="ECO:0000256" key="2">
    <source>
        <dbReference type="ARBA" id="ARBA00009170"/>
    </source>
</evidence>
<keyword evidence="4" id="KW-1000">Mitochondrion outer membrane</keyword>
<comment type="caution">
    <text evidence="11">The sequence shown here is derived from an EMBL/GenBank/DDBJ whole genome shotgun (WGS) entry which is preliminary data.</text>
</comment>
<dbReference type="GO" id="GO:0015031">
    <property type="term" value="P:protein transport"/>
    <property type="evidence" value="ECO:0007669"/>
    <property type="project" value="UniProtKB-KW"/>
</dbReference>
<keyword evidence="3" id="KW-0813">Transport</keyword>
<keyword evidence="8" id="KW-1133">Transmembrane helix</keyword>
<keyword evidence="5" id="KW-0653">Protein transport</keyword>
<accession>A0AA88Y3R3</accession>
<evidence type="ECO:0000256" key="6">
    <source>
        <dbReference type="ARBA" id="ARBA00023128"/>
    </source>
</evidence>
<name>A0AA88Y3R3_PINIB</name>
<dbReference type="Proteomes" id="UP001186944">
    <property type="component" value="Unassembled WGS sequence"/>
</dbReference>
<dbReference type="PANTHER" id="PTHR12289">
    <property type="entry name" value="METAXIN RELATED"/>
    <property type="match status" value="1"/>
</dbReference>
<gene>
    <name evidence="11" type="ORF">FSP39_010439</name>
</gene>
<evidence type="ECO:0000256" key="1">
    <source>
        <dbReference type="ARBA" id="ARBA00004294"/>
    </source>
</evidence>
<dbReference type="SUPFAM" id="SSF47616">
    <property type="entry name" value="GST C-terminal domain-like"/>
    <property type="match status" value="1"/>
</dbReference>
<evidence type="ECO:0000313" key="12">
    <source>
        <dbReference type="Proteomes" id="UP001186944"/>
    </source>
</evidence>
<dbReference type="Pfam" id="PF10568">
    <property type="entry name" value="Tom37"/>
    <property type="match status" value="1"/>
</dbReference>
<reference evidence="11" key="1">
    <citation type="submission" date="2019-08" db="EMBL/GenBank/DDBJ databases">
        <title>The improved chromosome-level genome for the pearl oyster Pinctada fucata martensii using PacBio sequencing and Hi-C.</title>
        <authorList>
            <person name="Zheng Z."/>
        </authorList>
    </citation>
    <scope>NUCLEOTIDE SEQUENCE</scope>
    <source>
        <strain evidence="11">ZZ-2019</strain>
        <tissue evidence="11">Adductor muscle</tissue>
    </source>
</reference>